<evidence type="ECO:0000256" key="5">
    <source>
        <dbReference type="ARBA" id="ARBA00022786"/>
    </source>
</evidence>
<keyword evidence="11" id="KW-1185">Reference proteome</keyword>
<dbReference type="AlphaFoldDB" id="A0A2T9ZJK8"/>
<evidence type="ECO:0000313" key="11">
    <source>
        <dbReference type="Proteomes" id="UP000245609"/>
    </source>
</evidence>
<dbReference type="InterPro" id="IPR038765">
    <property type="entry name" value="Papain-like_cys_pep_sf"/>
</dbReference>
<dbReference type="InterPro" id="IPR050164">
    <property type="entry name" value="Peptidase_C19"/>
</dbReference>
<dbReference type="OrthoDB" id="2020758at2759"/>
<dbReference type="PROSITE" id="PS50235">
    <property type="entry name" value="USP_3"/>
    <property type="match status" value="1"/>
</dbReference>
<dbReference type="PROSITE" id="PS00973">
    <property type="entry name" value="USP_2"/>
    <property type="match status" value="1"/>
</dbReference>
<evidence type="ECO:0000256" key="6">
    <source>
        <dbReference type="ARBA" id="ARBA00022801"/>
    </source>
</evidence>
<dbReference type="EC" id="3.4.19.12" evidence="3"/>
<dbReference type="GO" id="GO:0016579">
    <property type="term" value="P:protein deubiquitination"/>
    <property type="evidence" value="ECO:0007669"/>
    <property type="project" value="InterPro"/>
</dbReference>
<keyword evidence="4" id="KW-0645">Protease</keyword>
<reference evidence="10 11" key="1">
    <citation type="journal article" date="2018" name="MBio">
        <title>Comparative Genomics Reveals the Core Gene Toolbox for the Fungus-Insect Symbiosis.</title>
        <authorList>
            <person name="Wang Y."/>
            <person name="Stata M."/>
            <person name="Wang W."/>
            <person name="Stajich J.E."/>
            <person name="White M.M."/>
            <person name="Moncalvo J.M."/>
        </authorList>
    </citation>
    <scope>NUCLEOTIDE SEQUENCE [LARGE SCALE GENOMIC DNA]</scope>
    <source>
        <strain evidence="10 11">SC-DP-2</strain>
    </source>
</reference>
<dbReference type="STRING" id="133381.A0A2T9ZJK8"/>
<feature type="compositionally biased region" description="Polar residues" evidence="8">
    <location>
        <begin position="505"/>
        <end position="516"/>
    </location>
</feature>
<feature type="region of interest" description="Disordered" evidence="8">
    <location>
        <begin position="298"/>
        <end position="322"/>
    </location>
</feature>
<dbReference type="PANTHER" id="PTHR24006">
    <property type="entry name" value="UBIQUITIN CARBOXYL-TERMINAL HYDROLASE"/>
    <property type="match status" value="1"/>
</dbReference>
<evidence type="ECO:0000256" key="7">
    <source>
        <dbReference type="ARBA" id="ARBA00022807"/>
    </source>
</evidence>
<evidence type="ECO:0000313" key="10">
    <source>
        <dbReference type="EMBL" id="PVV04774.1"/>
    </source>
</evidence>
<comment type="caution">
    <text evidence="10">The sequence shown here is derived from an EMBL/GenBank/DDBJ whole genome shotgun (WGS) entry which is preliminary data.</text>
</comment>
<feature type="region of interest" description="Disordered" evidence="8">
    <location>
        <begin position="501"/>
        <end position="524"/>
    </location>
</feature>
<dbReference type="EMBL" id="MBFS01000080">
    <property type="protein sequence ID" value="PVV04774.1"/>
    <property type="molecule type" value="Genomic_DNA"/>
</dbReference>
<proteinExistence type="inferred from homology"/>
<dbReference type="InterPro" id="IPR028889">
    <property type="entry name" value="USP"/>
</dbReference>
<protein>
    <recommendedName>
        <fullName evidence="3">ubiquitinyl hydrolase 1</fullName>
        <ecNumber evidence="3">3.4.19.12</ecNumber>
    </recommendedName>
</protein>
<keyword evidence="7" id="KW-0788">Thiol protease</keyword>
<organism evidence="10 11">
    <name type="scientific">Smittium megazygosporum</name>
    <dbReference type="NCBI Taxonomy" id="133381"/>
    <lineage>
        <taxon>Eukaryota</taxon>
        <taxon>Fungi</taxon>
        <taxon>Fungi incertae sedis</taxon>
        <taxon>Zoopagomycota</taxon>
        <taxon>Kickxellomycotina</taxon>
        <taxon>Harpellomycetes</taxon>
        <taxon>Harpellales</taxon>
        <taxon>Legeriomycetaceae</taxon>
        <taxon>Smittium</taxon>
    </lineage>
</organism>
<dbReference type="GO" id="GO:0006508">
    <property type="term" value="P:proteolysis"/>
    <property type="evidence" value="ECO:0007669"/>
    <property type="project" value="UniProtKB-KW"/>
</dbReference>
<dbReference type="PANTHER" id="PTHR24006:SF888">
    <property type="entry name" value="UBIQUITIN CARBOXYL-TERMINAL HYDROLASE 30"/>
    <property type="match status" value="1"/>
</dbReference>
<keyword evidence="5" id="KW-0833">Ubl conjugation pathway</keyword>
<dbReference type="GO" id="GO:0005634">
    <property type="term" value="C:nucleus"/>
    <property type="evidence" value="ECO:0007669"/>
    <property type="project" value="TreeGrafter"/>
</dbReference>
<dbReference type="Pfam" id="PF00443">
    <property type="entry name" value="UCH"/>
    <property type="match status" value="1"/>
</dbReference>
<evidence type="ECO:0000256" key="8">
    <source>
        <dbReference type="SAM" id="MobiDB-lite"/>
    </source>
</evidence>
<accession>A0A2T9ZJK8</accession>
<evidence type="ECO:0000256" key="1">
    <source>
        <dbReference type="ARBA" id="ARBA00000707"/>
    </source>
</evidence>
<dbReference type="Gene3D" id="3.90.70.10">
    <property type="entry name" value="Cysteine proteinases"/>
    <property type="match status" value="2"/>
</dbReference>
<feature type="compositionally biased region" description="Polar residues" evidence="8">
    <location>
        <begin position="298"/>
        <end position="311"/>
    </location>
</feature>
<dbReference type="SUPFAM" id="SSF54001">
    <property type="entry name" value="Cysteine proteinases"/>
    <property type="match status" value="1"/>
</dbReference>
<feature type="region of interest" description="Disordered" evidence="8">
    <location>
        <begin position="187"/>
        <end position="281"/>
    </location>
</feature>
<dbReference type="GO" id="GO:0005829">
    <property type="term" value="C:cytosol"/>
    <property type="evidence" value="ECO:0007669"/>
    <property type="project" value="TreeGrafter"/>
</dbReference>
<feature type="compositionally biased region" description="Basic and acidic residues" evidence="8">
    <location>
        <begin position="622"/>
        <end position="649"/>
    </location>
</feature>
<feature type="compositionally biased region" description="Basic and acidic residues" evidence="8">
    <location>
        <begin position="244"/>
        <end position="260"/>
    </location>
</feature>
<dbReference type="Proteomes" id="UP000245609">
    <property type="component" value="Unassembled WGS sequence"/>
</dbReference>
<dbReference type="GO" id="GO:0004843">
    <property type="term" value="F:cysteine-type deubiquitinase activity"/>
    <property type="evidence" value="ECO:0007669"/>
    <property type="project" value="UniProtKB-EC"/>
</dbReference>
<dbReference type="InterPro" id="IPR001394">
    <property type="entry name" value="Peptidase_C19_UCH"/>
</dbReference>
<dbReference type="InterPro" id="IPR018200">
    <property type="entry name" value="USP_CS"/>
</dbReference>
<keyword evidence="6" id="KW-0378">Hydrolase</keyword>
<feature type="compositionally biased region" description="Low complexity" evidence="8">
    <location>
        <begin position="603"/>
        <end position="621"/>
    </location>
</feature>
<evidence type="ECO:0000256" key="3">
    <source>
        <dbReference type="ARBA" id="ARBA00012759"/>
    </source>
</evidence>
<gene>
    <name evidence="10" type="ORF">BB560_000710</name>
</gene>
<sequence length="746" mass="83342">MASSEQQDAQEAFQLISTTLREEQQQVNNMLKLLSNSLVQYKIKPLKNPFTGLTASRLTCTKCKYTEAVRHFAFDNLSLSLPIQKRCTLEDALSEYISMEELYDVICRKCTLSESLKVNISKLKFWTMHHTKLSSSLKGSSQLKKYFKPDTFDFSSDTELVLGVYKRLKQIKKYVFKMEKTTSLFYNDDNSSSTSESDYYSDSEMISDRESDSRSSLSTSNGSSVDETSEEAKSNSNGSVQKGKNKDLKENVDLENDRFLTPETGTGNLPGAFLQKKPKNYSSPNILEINSNKCNIKNETSSNVSTEQNAIDQHEKSENRTLINNNNYLNAADSSSQDEKAVSSTNKSALEAEENDCVKAQELNVPKVDMDYLIQLAACKQQIKKYKSISNLILNAINTDVQSKISDEHLVKAYSPLSVKQTLIAKPPQILCLHLARSTFSSNSGYITKNNCKVEFPEYLDLEPYVTDGHLKLDPSQSLSGSGSYHHGNLGFQEKNNFEGVDNLGKNSRAANVGNTESKDKGTEAYSHLENENHNKPLLYKLQSVIVHFGSHSYGHFITYRRKPAFLLRSSSKLRIGDFLPQLEGISQGSPLSLQSSSRNLLNISSESGSPDFSPLSLPLDSKSKLLPDGDSENKTKKEIFKHGSKDRNPNSAPNSKKETSAAAIQQYLKTNNHEIRDQGTGKVHSNGIDVSHTNINEKASPNVHENLGVSTNNVDWYFASDEEVRKSTLSQALAANPYLLFYERV</sequence>
<feature type="compositionally biased region" description="Low complexity" evidence="8">
    <location>
        <begin position="214"/>
        <end position="226"/>
    </location>
</feature>
<evidence type="ECO:0000259" key="9">
    <source>
        <dbReference type="PROSITE" id="PS50235"/>
    </source>
</evidence>
<comment type="similarity">
    <text evidence="2">Belongs to the peptidase C19 family.</text>
</comment>
<evidence type="ECO:0000256" key="4">
    <source>
        <dbReference type="ARBA" id="ARBA00022670"/>
    </source>
</evidence>
<evidence type="ECO:0000256" key="2">
    <source>
        <dbReference type="ARBA" id="ARBA00009085"/>
    </source>
</evidence>
<comment type="catalytic activity">
    <reaction evidence="1">
        <text>Thiol-dependent hydrolysis of ester, thioester, amide, peptide and isopeptide bonds formed by the C-terminal Gly of ubiquitin (a 76-residue protein attached to proteins as an intracellular targeting signal).</text>
        <dbReference type="EC" id="3.4.19.12"/>
    </reaction>
</comment>
<name>A0A2T9ZJK8_9FUNG</name>
<feature type="domain" description="USP" evidence="9">
    <location>
        <begin position="1"/>
        <end position="746"/>
    </location>
</feature>
<feature type="region of interest" description="Disordered" evidence="8">
    <location>
        <begin position="603"/>
        <end position="661"/>
    </location>
</feature>
<feature type="compositionally biased region" description="Low complexity" evidence="8">
    <location>
        <begin position="187"/>
        <end position="204"/>
    </location>
</feature>